<protein>
    <recommendedName>
        <fullName evidence="4">CENP-V/GFA domain-containing protein</fullName>
    </recommendedName>
</protein>
<evidence type="ECO:0000256" key="3">
    <source>
        <dbReference type="ARBA" id="ARBA00022833"/>
    </source>
</evidence>
<organism evidence="5 6">
    <name type="scientific">Achromobacter veterisilvae</name>
    <dbReference type="NCBI Taxonomy" id="2069367"/>
    <lineage>
        <taxon>Bacteria</taxon>
        <taxon>Pseudomonadati</taxon>
        <taxon>Pseudomonadota</taxon>
        <taxon>Betaproteobacteria</taxon>
        <taxon>Burkholderiales</taxon>
        <taxon>Alcaligenaceae</taxon>
        <taxon>Achromobacter</taxon>
    </lineage>
</organism>
<keyword evidence="3" id="KW-0862">Zinc</keyword>
<dbReference type="AlphaFoldDB" id="A0A446CWS7"/>
<comment type="similarity">
    <text evidence="1">Belongs to the Gfa family.</text>
</comment>
<dbReference type="Proteomes" id="UP000289465">
    <property type="component" value="Unassembled WGS sequence"/>
</dbReference>
<dbReference type="GO" id="GO:0016846">
    <property type="term" value="F:carbon-sulfur lyase activity"/>
    <property type="evidence" value="ECO:0007669"/>
    <property type="project" value="InterPro"/>
</dbReference>
<accession>A0A446CWS7</accession>
<dbReference type="InterPro" id="IPR052355">
    <property type="entry name" value="CENP-V-like"/>
</dbReference>
<gene>
    <name evidence="5" type="ORF">AVE30378_05024</name>
</gene>
<dbReference type="OrthoDB" id="327703at2"/>
<dbReference type="Pfam" id="PF04828">
    <property type="entry name" value="GFA"/>
    <property type="match status" value="1"/>
</dbReference>
<dbReference type="InterPro" id="IPR011057">
    <property type="entry name" value="Mss4-like_sf"/>
</dbReference>
<feature type="domain" description="CENP-V/GFA" evidence="4">
    <location>
        <begin position="2"/>
        <end position="110"/>
    </location>
</feature>
<dbReference type="PANTHER" id="PTHR28620">
    <property type="entry name" value="CENTROMERE PROTEIN V"/>
    <property type="match status" value="1"/>
</dbReference>
<sequence>MQKGSCHCGRIAFEVDGDVSQVLECNCSHCSRKGYLLWFVPRANLRITSSTDSLSTYKFNKHVIAHHFCAHCGCAPFGFGASPKGEETAAVNARCLETVDLNALSRIPYDGRSV</sequence>
<proteinExistence type="inferred from homology"/>
<dbReference type="InterPro" id="IPR006913">
    <property type="entry name" value="CENP-V/GFA"/>
</dbReference>
<dbReference type="RefSeq" id="WP_129244839.1">
    <property type="nucleotide sequence ID" value="NZ_UFQC01000036.1"/>
</dbReference>
<dbReference type="PROSITE" id="PS51891">
    <property type="entry name" value="CENP_V_GFA"/>
    <property type="match status" value="1"/>
</dbReference>
<dbReference type="SUPFAM" id="SSF51316">
    <property type="entry name" value="Mss4-like"/>
    <property type="match status" value="1"/>
</dbReference>
<keyword evidence="2" id="KW-0479">Metal-binding</keyword>
<dbReference type="EMBL" id="UFQC01000036">
    <property type="protein sequence ID" value="SSW72289.1"/>
    <property type="molecule type" value="Genomic_DNA"/>
</dbReference>
<evidence type="ECO:0000256" key="1">
    <source>
        <dbReference type="ARBA" id="ARBA00005495"/>
    </source>
</evidence>
<name>A0A446CWS7_9BURK</name>
<dbReference type="GO" id="GO:0046872">
    <property type="term" value="F:metal ion binding"/>
    <property type="evidence" value="ECO:0007669"/>
    <property type="project" value="UniProtKB-KW"/>
</dbReference>
<evidence type="ECO:0000259" key="4">
    <source>
        <dbReference type="PROSITE" id="PS51891"/>
    </source>
</evidence>
<evidence type="ECO:0000313" key="6">
    <source>
        <dbReference type="Proteomes" id="UP000289465"/>
    </source>
</evidence>
<dbReference type="Gene3D" id="2.170.150.70">
    <property type="match status" value="1"/>
</dbReference>
<evidence type="ECO:0000256" key="2">
    <source>
        <dbReference type="ARBA" id="ARBA00022723"/>
    </source>
</evidence>
<dbReference type="PANTHER" id="PTHR28620:SF1">
    <property type="entry name" value="CENP-V_GFA DOMAIN-CONTAINING PROTEIN"/>
    <property type="match status" value="1"/>
</dbReference>
<reference evidence="5 6" key="1">
    <citation type="submission" date="2018-07" db="EMBL/GenBank/DDBJ databases">
        <authorList>
            <person name="Peeters C."/>
        </authorList>
    </citation>
    <scope>NUCLEOTIDE SEQUENCE [LARGE SCALE GENOMIC DNA]</scope>
    <source>
        <strain evidence="5 6">LMG 30378</strain>
    </source>
</reference>
<evidence type="ECO:0000313" key="5">
    <source>
        <dbReference type="EMBL" id="SSW72289.1"/>
    </source>
</evidence>